<organism evidence="4 5">
    <name type="scientific">Vibrio nigripulchritudo SOn1</name>
    <dbReference type="NCBI Taxonomy" id="1238450"/>
    <lineage>
        <taxon>Bacteria</taxon>
        <taxon>Pseudomonadati</taxon>
        <taxon>Pseudomonadota</taxon>
        <taxon>Gammaproteobacteria</taxon>
        <taxon>Vibrionales</taxon>
        <taxon>Vibrionaceae</taxon>
        <taxon>Vibrio</taxon>
    </lineage>
</organism>
<evidence type="ECO:0000256" key="2">
    <source>
        <dbReference type="PROSITE-ProRule" id="PRU00169"/>
    </source>
</evidence>
<evidence type="ECO:0000259" key="3">
    <source>
        <dbReference type="PROSITE" id="PS50110"/>
    </source>
</evidence>
<dbReference type="GO" id="GO:0000160">
    <property type="term" value="P:phosphorelay signal transduction system"/>
    <property type="evidence" value="ECO:0007669"/>
    <property type="project" value="InterPro"/>
</dbReference>
<feature type="domain" description="Response regulatory" evidence="3">
    <location>
        <begin position="5"/>
        <end position="129"/>
    </location>
</feature>
<dbReference type="SMART" id="SM00448">
    <property type="entry name" value="REC"/>
    <property type="match status" value="1"/>
</dbReference>
<dbReference type="Proteomes" id="UP000018211">
    <property type="component" value="Unassembled WGS sequence"/>
</dbReference>
<dbReference type="InterPro" id="IPR011006">
    <property type="entry name" value="CheY-like_superfamily"/>
</dbReference>
<dbReference type="PANTHER" id="PTHR44591:SF3">
    <property type="entry name" value="RESPONSE REGULATORY DOMAIN-CONTAINING PROTEIN"/>
    <property type="match status" value="1"/>
</dbReference>
<dbReference type="InterPro" id="IPR050595">
    <property type="entry name" value="Bact_response_regulator"/>
</dbReference>
<feature type="modified residue" description="4-aspartylphosphate" evidence="2">
    <location>
        <position position="61"/>
    </location>
</feature>
<dbReference type="EMBL" id="CAOF01000121">
    <property type="protein sequence ID" value="CCO47582.1"/>
    <property type="molecule type" value="Genomic_DNA"/>
</dbReference>
<sequence length="157" mass="17962">MEKINIVCVDDQREVLSAVLQDLAPLEEWLTIEDCESAEEALELIEDLDAQGEHIALVISDHVMPGQSGVELLTEISQDRRFTHTKKVLLTGQATHQDTISAINQARIESYFEKPWVGKELVECARRLVTEYIFDAGLEYESYQLQLDQQIVFSRLR</sequence>
<dbReference type="GeneID" id="97541765"/>
<keyword evidence="4" id="KW-0808">Transferase</keyword>
<dbReference type="Pfam" id="PF00072">
    <property type="entry name" value="Response_reg"/>
    <property type="match status" value="1"/>
</dbReference>
<evidence type="ECO:0000313" key="4">
    <source>
        <dbReference type="EMBL" id="CCO47582.1"/>
    </source>
</evidence>
<name>A0AAV2VSH3_9VIBR</name>
<dbReference type="SUPFAM" id="SSF52172">
    <property type="entry name" value="CheY-like"/>
    <property type="match status" value="1"/>
</dbReference>
<proteinExistence type="predicted"/>
<accession>A0AAV2VSH3</accession>
<gene>
    <name evidence="4" type="ORF">VIBNISOn1_300007</name>
</gene>
<comment type="caution">
    <text evidence="4">The sequence shown here is derived from an EMBL/GenBank/DDBJ whole genome shotgun (WGS) entry which is preliminary data.</text>
</comment>
<dbReference type="AlphaFoldDB" id="A0AAV2VSH3"/>
<keyword evidence="4" id="KW-0418">Kinase</keyword>
<dbReference type="InterPro" id="IPR001789">
    <property type="entry name" value="Sig_transdc_resp-reg_receiver"/>
</dbReference>
<reference evidence="4 5" key="1">
    <citation type="journal article" date="2013" name="ISME J.">
        <title>Comparative genomics of pathogenic lineages of Vibrio nigripulchritudo identifies virulence-associated traits.</title>
        <authorList>
            <person name="Goudenege D."/>
            <person name="Labreuche Y."/>
            <person name="Krin E."/>
            <person name="Ansquer D."/>
            <person name="Mangenot S."/>
            <person name="Calteau A."/>
            <person name="Medigue C."/>
            <person name="Mazel D."/>
            <person name="Polz M.F."/>
            <person name="Le Roux F."/>
        </authorList>
    </citation>
    <scope>NUCLEOTIDE SEQUENCE [LARGE SCALE GENOMIC DNA]</scope>
    <source>
        <strain evidence="4 5">SOn1</strain>
    </source>
</reference>
<dbReference type="GO" id="GO:0016301">
    <property type="term" value="F:kinase activity"/>
    <property type="evidence" value="ECO:0007669"/>
    <property type="project" value="UniProtKB-KW"/>
</dbReference>
<dbReference type="PROSITE" id="PS50110">
    <property type="entry name" value="RESPONSE_REGULATORY"/>
    <property type="match status" value="1"/>
</dbReference>
<evidence type="ECO:0000313" key="5">
    <source>
        <dbReference type="Proteomes" id="UP000018211"/>
    </source>
</evidence>
<dbReference type="PANTHER" id="PTHR44591">
    <property type="entry name" value="STRESS RESPONSE REGULATOR PROTEIN 1"/>
    <property type="match status" value="1"/>
</dbReference>
<keyword evidence="1 2" id="KW-0597">Phosphoprotein</keyword>
<dbReference type="Gene3D" id="3.40.50.2300">
    <property type="match status" value="1"/>
</dbReference>
<protein>
    <submittedName>
        <fullName evidence="4">TWO-COMPONENT SYSTEM SENSOR HISTIDINE KINASE/RESPONSE REGULATOR</fullName>
    </submittedName>
</protein>
<evidence type="ECO:0000256" key="1">
    <source>
        <dbReference type="ARBA" id="ARBA00022553"/>
    </source>
</evidence>
<dbReference type="RefSeq" id="WP_004399238.1">
    <property type="nucleotide sequence ID" value="NZ_LK391965.1"/>
</dbReference>